<evidence type="ECO:0000256" key="3">
    <source>
        <dbReference type="ARBA" id="ARBA00022475"/>
    </source>
</evidence>
<dbReference type="SUPFAM" id="SSF90123">
    <property type="entry name" value="ABC transporter transmembrane region"/>
    <property type="match status" value="1"/>
</dbReference>
<dbReference type="GO" id="GO:0005886">
    <property type="term" value="C:plasma membrane"/>
    <property type="evidence" value="ECO:0007669"/>
    <property type="project" value="UniProtKB-SubCell"/>
</dbReference>
<evidence type="ECO:0000259" key="12">
    <source>
        <dbReference type="PROSITE" id="PS50893"/>
    </source>
</evidence>
<keyword evidence="5" id="KW-0547">Nucleotide-binding</keyword>
<keyword evidence="10 11" id="KW-0472">Membrane</keyword>
<evidence type="ECO:0000256" key="8">
    <source>
        <dbReference type="ARBA" id="ARBA00022989"/>
    </source>
</evidence>
<dbReference type="SMART" id="SM00382">
    <property type="entry name" value="AAA"/>
    <property type="match status" value="1"/>
</dbReference>
<accession>A0A370WWP3</accession>
<feature type="transmembrane region" description="Helical" evidence="11">
    <location>
        <begin position="171"/>
        <end position="191"/>
    </location>
</feature>
<dbReference type="InterPro" id="IPR011917">
    <property type="entry name" value="ABC_transpr_lipidA"/>
</dbReference>
<evidence type="ECO:0000256" key="10">
    <source>
        <dbReference type="ARBA" id="ARBA00023136"/>
    </source>
</evidence>
<dbReference type="Proteomes" id="UP000254258">
    <property type="component" value="Unassembled WGS sequence"/>
</dbReference>
<dbReference type="EMBL" id="QRBE01000008">
    <property type="protein sequence ID" value="RDS80542.1"/>
    <property type="molecule type" value="Genomic_DNA"/>
</dbReference>
<organism evidence="14 15">
    <name type="scientific">Dyella monticola</name>
    <dbReference type="NCBI Taxonomy" id="1927958"/>
    <lineage>
        <taxon>Bacteria</taxon>
        <taxon>Pseudomonadati</taxon>
        <taxon>Pseudomonadota</taxon>
        <taxon>Gammaproteobacteria</taxon>
        <taxon>Lysobacterales</taxon>
        <taxon>Rhodanobacteraceae</taxon>
        <taxon>Dyella</taxon>
    </lineage>
</organism>
<evidence type="ECO:0000256" key="11">
    <source>
        <dbReference type="SAM" id="Phobius"/>
    </source>
</evidence>
<feature type="domain" description="ABC transmembrane type-1" evidence="13">
    <location>
        <begin position="54"/>
        <end position="316"/>
    </location>
</feature>
<dbReference type="InterPro" id="IPR039421">
    <property type="entry name" value="Type_1_exporter"/>
</dbReference>
<dbReference type="OrthoDB" id="9806127at2"/>
<reference evidence="14 15" key="1">
    <citation type="submission" date="2018-07" db="EMBL/GenBank/DDBJ databases">
        <title>Dyella monticola sp. nov. and Dyella psychrodurans sp. nov. isolated from monsoon evergreen broad-leaved forest soil of Dinghu Mountain, China.</title>
        <authorList>
            <person name="Gao Z."/>
            <person name="Qiu L."/>
        </authorList>
    </citation>
    <scope>NUCLEOTIDE SEQUENCE [LARGE SCALE GENOMIC DNA]</scope>
    <source>
        <strain evidence="14 15">4G-K06</strain>
    </source>
</reference>
<dbReference type="InterPro" id="IPR003439">
    <property type="entry name" value="ABC_transporter-like_ATP-bd"/>
</dbReference>
<dbReference type="CDD" id="cd18552">
    <property type="entry name" value="ABC_6TM_MsbA_like"/>
    <property type="match status" value="1"/>
</dbReference>
<dbReference type="NCBIfam" id="TIGR02203">
    <property type="entry name" value="MsbA_lipidA"/>
    <property type="match status" value="1"/>
</dbReference>
<dbReference type="GO" id="GO:0015421">
    <property type="term" value="F:ABC-type oligopeptide transporter activity"/>
    <property type="evidence" value="ECO:0007669"/>
    <property type="project" value="TreeGrafter"/>
</dbReference>
<evidence type="ECO:0000259" key="13">
    <source>
        <dbReference type="PROSITE" id="PS50929"/>
    </source>
</evidence>
<sequence>MSEGKKKVALWDAESRRVYKRLLTYSARYWPILLISVVGFMVDAGGIALFTKKLQPIMDDLLTKKDQYLIFWMPIWIVAIFLVRGIAIFVSNYGMGYIGRNVVQTMQRDVFDSYLRLPVTYFGNEHSGHQVSRITYTSEQIAGASTDALKVMVTEGFTVLFMFVVMLQESVYLSTALLVMVPAIVLITTAVSRRYRVISRRIQGMMGSVTGTVEEMLQAHREVRIYAGQKQASERFKDVSGRARYLNLKIVATSAISGSTVQSVASFSLAGMVFLASRPSVIDSISPGVFISVIGAMGGMLSSLKRLSNVQSTIQTGISAAENLFAIIDMPPEVDHGTKALTRTRGDLRFEDVRLIYPRGQFQALSGVDLHCAPGTVTALVGRSGSGKSSLVSLLPRFNEPSSGRVLLDGEDYETYTLASLRQQIAWVGQHVVLFDGTVAENIAYGELAGASEGDIIAAAEAANAMEFIVKLSSGIHSPIGEGGNMLSGGQRQRIAIARAILKNAPILVLDEATSALDTESERLIQQALQRLMRDRTTLVIAHRLSTIEHADQIAVLDQGKIVERGTHAELIAMGGHYAALHRMQFNERPAAVVAD</sequence>
<keyword evidence="9" id="KW-0445">Lipid transport</keyword>
<protein>
    <submittedName>
        <fullName evidence="14">Lipid A export permease/ATP-binding protein MsbA</fullName>
    </submittedName>
</protein>
<dbReference type="InterPro" id="IPR017871">
    <property type="entry name" value="ABC_transporter-like_CS"/>
</dbReference>
<dbReference type="SUPFAM" id="SSF52540">
    <property type="entry name" value="P-loop containing nucleoside triphosphate hydrolases"/>
    <property type="match status" value="1"/>
</dbReference>
<evidence type="ECO:0000256" key="6">
    <source>
        <dbReference type="ARBA" id="ARBA00022840"/>
    </source>
</evidence>
<dbReference type="PANTHER" id="PTHR43394">
    <property type="entry name" value="ATP-DEPENDENT PERMEASE MDL1, MITOCHONDRIAL"/>
    <property type="match status" value="1"/>
</dbReference>
<keyword evidence="8 11" id="KW-1133">Transmembrane helix</keyword>
<evidence type="ECO:0000256" key="9">
    <source>
        <dbReference type="ARBA" id="ARBA00023055"/>
    </source>
</evidence>
<feature type="transmembrane region" description="Helical" evidence="11">
    <location>
        <begin position="29"/>
        <end position="50"/>
    </location>
</feature>
<dbReference type="Gene3D" id="1.20.1560.10">
    <property type="entry name" value="ABC transporter type 1, transmembrane domain"/>
    <property type="match status" value="1"/>
</dbReference>
<keyword evidence="6 14" id="KW-0067">ATP-binding</keyword>
<gene>
    <name evidence="14" type="primary">msbA</name>
    <name evidence="14" type="ORF">DWU98_14110</name>
</gene>
<comment type="subcellular location">
    <subcellularLocation>
        <location evidence="1">Cell membrane</location>
        <topology evidence="1">Multi-pass membrane protein</topology>
    </subcellularLocation>
</comment>
<evidence type="ECO:0000256" key="7">
    <source>
        <dbReference type="ARBA" id="ARBA00022967"/>
    </source>
</evidence>
<dbReference type="Pfam" id="PF00664">
    <property type="entry name" value="ABC_membrane"/>
    <property type="match status" value="1"/>
</dbReference>
<keyword evidence="7" id="KW-1278">Translocase</keyword>
<feature type="domain" description="ABC transporter" evidence="12">
    <location>
        <begin position="348"/>
        <end position="584"/>
    </location>
</feature>
<dbReference type="GO" id="GO:0034040">
    <property type="term" value="F:ATPase-coupled lipid transmembrane transporter activity"/>
    <property type="evidence" value="ECO:0007669"/>
    <property type="project" value="InterPro"/>
</dbReference>
<evidence type="ECO:0000256" key="1">
    <source>
        <dbReference type="ARBA" id="ARBA00004651"/>
    </source>
</evidence>
<dbReference type="AlphaFoldDB" id="A0A370WWP3"/>
<dbReference type="InterPro" id="IPR003593">
    <property type="entry name" value="AAA+_ATPase"/>
</dbReference>
<evidence type="ECO:0000256" key="4">
    <source>
        <dbReference type="ARBA" id="ARBA00022692"/>
    </source>
</evidence>
<dbReference type="PROSITE" id="PS50893">
    <property type="entry name" value="ABC_TRANSPORTER_2"/>
    <property type="match status" value="1"/>
</dbReference>
<proteinExistence type="predicted"/>
<keyword evidence="15" id="KW-1185">Reference proteome</keyword>
<dbReference type="Gene3D" id="3.40.50.300">
    <property type="entry name" value="P-loop containing nucleotide triphosphate hydrolases"/>
    <property type="match status" value="1"/>
</dbReference>
<keyword evidence="4 11" id="KW-0812">Transmembrane</keyword>
<feature type="transmembrane region" description="Helical" evidence="11">
    <location>
        <begin position="70"/>
        <end position="90"/>
    </location>
</feature>
<dbReference type="PROSITE" id="PS50929">
    <property type="entry name" value="ABC_TM1F"/>
    <property type="match status" value="1"/>
</dbReference>
<dbReference type="FunFam" id="3.40.50.300:FF:000140">
    <property type="entry name" value="Lipid A export ATP-binding/permease protein MsbA"/>
    <property type="match status" value="1"/>
</dbReference>
<dbReference type="InterPro" id="IPR027417">
    <property type="entry name" value="P-loop_NTPase"/>
</dbReference>
<evidence type="ECO:0000256" key="2">
    <source>
        <dbReference type="ARBA" id="ARBA00022448"/>
    </source>
</evidence>
<dbReference type="GO" id="GO:0016887">
    <property type="term" value="F:ATP hydrolysis activity"/>
    <property type="evidence" value="ECO:0007669"/>
    <property type="project" value="InterPro"/>
</dbReference>
<evidence type="ECO:0000313" key="14">
    <source>
        <dbReference type="EMBL" id="RDS80542.1"/>
    </source>
</evidence>
<dbReference type="PROSITE" id="PS00211">
    <property type="entry name" value="ABC_TRANSPORTER_1"/>
    <property type="match status" value="1"/>
</dbReference>
<comment type="caution">
    <text evidence="14">The sequence shown here is derived from an EMBL/GenBank/DDBJ whole genome shotgun (WGS) entry which is preliminary data.</text>
</comment>
<dbReference type="InterPro" id="IPR011527">
    <property type="entry name" value="ABC1_TM_dom"/>
</dbReference>
<evidence type="ECO:0000313" key="15">
    <source>
        <dbReference type="Proteomes" id="UP000254258"/>
    </source>
</evidence>
<keyword evidence="2" id="KW-0813">Transport</keyword>
<name>A0A370WWP3_9GAMM</name>
<keyword evidence="3" id="KW-1003">Cell membrane</keyword>
<dbReference type="RefSeq" id="WP_115496203.1">
    <property type="nucleotide sequence ID" value="NZ_QRBE01000008.1"/>
</dbReference>
<evidence type="ECO:0000256" key="5">
    <source>
        <dbReference type="ARBA" id="ARBA00022741"/>
    </source>
</evidence>
<dbReference type="PANTHER" id="PTHR43394:SF1">
    <property type="entry name" value="ATP-BINDING CASSETTE SUB-FAMILY B MEMBER 10, MITOCHONDRIAL"/>
    <property type="match status" value="1"/>
</dbReference>
<dbReference type="GO" id="GO:0005524">
    <property type="term" value="F:ATP binding"/>
    <property type="evidence" value="ECO:0007669"/>
    <property type="project" value="UniProtKB-KW"/>
</dbReference>
<dbReference type="InterPro" id="IPR036640">
    <property type="entry name" value="ABC1_TM_sf"/>
</dbReference>
<dbReference type="Pfam" id="PF00005">
    <property type="entry name" value="ABC_tran"/>
    <property type="match status" value="1"/>
</dbReference>